<dbReference type="Proteomes" id="UP000256329">
    <property type="component" value="Unassembled WGS sequence"/>
</dbReference>
<evidence type="ECO:0008006" key="6">
    <source>
        <dbReference type="Google" id="ProtNLM"/>
    </source>
</evidence>
<proteinExistence type="predicted"/>
<dbReference type="RefSeq" id="WP_115792960.1">
    <property type="nucleotide sequence ID" value="NZ_QSLN01000011.1"/>
</dbReference>
<evidence type="ECO:0000256" key="1">
    <source>
        <dbReference type="SAM" id="SignalP"/>
    </source>
</evidence>
<dbReference type="AlphaFoldDB" id="A0A3D8P293"/>
<evidence type="ECO:0000313" key="4">
    <source>
        <dbReference type="EMBL" id="RDV82335.1"/>
    </source>
</evidence>
<dbReference type="Pfam" id="PF07833">
    <property type="entry name" value="Cu_amine_oxidN1"/>
    <property type="match status" value="1"/>
</dbReference>
<sequence>MGKKARFLLQGSVLLVLLLLLPPGFAGAQPVECVERVVCGKKLYLVRVDATDPRVQVFPVLAQGRTGRAESLASMAGRAGAVAAVNGTFFNAYSDLTSWGALADAGRVYRLGSGSGALSLGPGGLVEVARPDSHVEGRIDGKDDWKHWWYAWDVNCNFEDPEAIVVFTPQFGQEMRAPTAATVVVRNGVVVGVGSGPCPVPEDGYVIGFGPAAAGKYLDRFYPGARVEWWPVWEEKGGGKLNWAGRTVVQGGPLLLKDGEVALDEELDGLCREPKFSCPGSWSFIGSDSEGRLVLGSVLGAASLWDMARVLQQAGLKDAVCLDGNASCGLWYRGRYLVAPGRELSNCVAVRLADPWVGVYVEGSELASDARPFVWGGRTLVPVRPLARAAGWQVDWDGQKVTLRSGGRTVTLTPGSPEALVDGRSVGLDVPAALVPPGRLFVPLRFVAESLGFAVEWQEGKVELRRAGA</sequence>
<dbReference type="PANTHER" id="PTHR40446">
    <property type="entry name" value="N-ACETYLGLUCOSAMINE-1-PHOSPHODIESTER ALPHA-N-ACETYLGLUCOSAMINIDASE"/>
    <property type="match status" value="1"/>
</dbReference>
<dbReference type="SUPFAM" id="SSF55383">
    <property type="entry name" value="Copper amine oxidase, domain N"/>
    <property type="match status" value="1"/>
</dbReference>
<feature type="domain" description="Phosphodiester glycosidase" evidence="3">
    <location>
        <begin position="181"/>
        <end position="350"/>
    </location>
</feature>
<keyword evidence="5" id="KW-1185">Reference proteome</keyword>
<evidence type="ECO:0000259" key="2">
    <source>
        <dbReference type="Pfam" id="PF07833"/>
    </source>
</evidence>
<organism evidence="4 5">
    <name type="scientific">Ammonifex thiophilus</name>
    <dbReference type="NCBI Taxonomy" id="444093"/>
    <lineage>
        <taxon>Bacteria</taxon>
        <taxon>Bacillati</taxon>
        <taxon>Bacillota</taxon>
        <taxon>Clostridia</taxon>
        <taxon>Thermoanaerobacterales</taxon>
        <taxon>Thermoanaerobacteraceae</taxon>
        <taxon>Ammonifex</taxon>
    </lineage>
</organism>
<dbReference type="EMBL" id="QSLN01000011">
    <property type="protein sequence ID" value="RDV82335.1"/>
    <property type="molecule type" value="Genomic_DNA"/>
</dbReference>
<dbReference type="Gene3D" id="3.30.457.10">
    <property type="entry name" value="Copper amine oxidase-like, N-terminal domain"/>
    <property type="match status" value="1"/>
</dbReference>
<dbReference type="InterPro" id="IPR036582">
    <property type="entry name" value="Mao_N_sf"/>
</dbReference>
<reference evidence="4 5" key="1">
    <citation type="submission" date="2018-08" db="EMBL/GenBank/DDBJ databases">
        <title>Form III RuBisCO-mediated autotrophy in Thermodesulfobium bacteria.</title>
        <authorList>
            <person name="Toshchakov S.V."/>
            <person name="Kublanov I.V."/>
            <person name="Frolov E."/>
            <person name="Bonch-Osmolovskaya E.A."/>
            <person name="Tourova T.P."/>
            <person name="Chernych N.A."/>
            <person name="Lebedinsky A.V."/>
        </authorList>
    </citation>
    <scope>NUCLEOTIDE SEQUENCE [LARGE SCALE GENOMIC DNA]</scope>
    <source>
        <strain evidence="4 5">SR</strain>
    </source>
</reference>
<name>A0A3D8P293_9THEO</name>
<accession>A0A3D8P293</accession>
<comment type="caution">
    <text evidence="4">The sequence shown here is derived from an EMBL/GenBank/DDBJ whole genome shotgun (WGS) entry which is preliminary data.</text>
</comment>
<dbReference type="InterPro" id="IPR012854">
    <property type="entry name" value="Cu_amine_oxidase-like_N"/>
</dbReference>
<feature type="chain" id="PRO_5017757227" description="Copper amine oxidase N-terminal domain-containing protein" evidence="1">
    <location>
        <begin position="29"/>
        <end position="469"/>
    </location>
</feature>
<dbReference type="OrthoDB" id="2083476at2"/>
<feature type="signal peptide" evidence="1">
    <location>
        <begin position="1"/>
        <end position="28"/>
    </location>
</feature>
<gene>
    <name evidence="4" type="ORF">DXX99_07945</name>
</gene>
<keyword evidence="1" id="KW-0732">Signal</keyword>
<dbReference type="InterPro" id="IPR018711">
    <property type="entry name" value="NAGPA"/>
</dbReference>
<feature type="domain" description="Copper amine oxidase-like N-terminal" evidence="2">
    <location>
        <begin position="361"/>
        <end position="461"/>
    </location>
</feature>
<evidence type="ECO:0000313" key="5">
    <source>
        <dbReference type="Proteomes" id="UP000256329"/>
    </source>
</evidence>
<protein>
    <recommendedName>
        <fullName evidence="6">Copper amine oxidase N-terminal domain-containing protein</fullName>
    </recommendedName>
</protein>
<dbReference type="Pfam" id="PF09992">
    <property type="entry name" value="NAGPA"/>
    <property type="match status" value="1"/>
</dbReference>
<evidence type="ECO:0000259" key="3">
    <source>
        <dbReference type="Pfam" id="PF09992"/>
    </source>
</evidence>
<dbReference type="PANTHER" id="PTHR40446:SF2">
    <property type="entry name" value="N-ACETYLGLUCOSAMINE-1-PHOSPHODIESTER ALPHA-N-ACETYLGLUCOSAMINIDASE"/>
    <property type="match status" value="1"/>
</dbReference>